<organism evidence="2 3">
    <name type="scientific">Cyberlindnera jadinii (strain ATCC 18201 / CBS 1600 / BCRC 20928 / JCM 3617 / NBRC 0987 / NRRL Y-1542)</name>
    <name type="common">Torula yeast</name>
    <name type="synonym">Candida utilis</name>
    <dbReference type="NCBI Taxonomy" id="983966"/>
    <lineage>
        <taxon>Eukaryota</taxon>
        <taxon>Fungi</taxon>
        <taxon>Dikarya</taxon>
        <taxon>Ascomycota</taxon>
        <taxon>Saccharomycotina</taxon>
        <taxon>Saccharomycetes</taxon>
        <taxon>Phaffomycetales</taxon>
        <taxon>Phaffomycetaceae</taxon>
        <taxon>Cyberlindnera</taxon>
    </lineage>
</organism>
<sequence>MSDLFNIEGVQSSSPVVETDRLKEIRLERENNTLLEKRNRLLREIEELELKWNSLNNDVSSTESQKEEDELIMDLIKKASQTGGNNDDAPDDPPDELVEFDDFAYSTLPLRDWSIRHEYLRKFYPYIQVLSPHSTLTLHYIDAKPQVLKSLSFVIQHSTLFEFEVAILLRSKDNIYSVYDLKLTKTSNNRFNTLLISIADHFSQTKNINGFLYTLNACFESITKRHSTFKELYQRYVSDDFESRHSIYNNTVHLPPIQLTWDIVFDPHDGLYSQLTVNSQFNSTFKEMLEFYGLKKSIALLLENIDNVSSP</sequence>
<dbReference type="OrthoDB" id="3981206at2759"/>
<proteinExistence type="predicted"/>
<feature type="coiled-coil region" evidence="1">
    <location>
        <begin position="24"/>
        <end position="65"/>
    </location>
</feature>
<keyword evidence="1" id="KW-0175">Coiled coil</keyword>
<gene>
    <name evidence="2" type="ORF">CYBJADRAFT_171407</name>
</gene>
<dbReference type="GeneID" id="30990611"/>
<evidence type="ECO:0000256" key="1">
    <source>
        <dbReference type="SAM" id="Coils"/>
    </source>
</evidence>
<dbReference type="Proteomes" id="UP000094389">
    <property type="component" value="Unassembled WGS sequence"/>
</dbReference>
<evidence type="ECO:0000313" key="2">
    <source>
        <dbReference type="EMBL" id="ODV75494.1"/>
    </source>
</evidence>
<name>A0A1E4S7J3_CYBJN</name>
<dbReference type="RefSeq" id="XP_020072533.1">
    <property type="nucleotide sequence ID" value="XM_020216215.1"/>
</dbReference>
<reference evidence="2 3" key="1">
    <citation type="journal article" date="2016" name="Proc. Natl. Acad. Sci. U.S.A.">
        <title>Comparative genomics of biotechnologically important yeasts.</title>
        <authorList>
            <person name="Riley R."/>
            <person name="Haridas S."/>
            <person name="Wolfe K.H."/>
            <person name="Lopes M.R."/>
            <person name="Hittinger C.T."/>
            <person name="Goeker M."/>
            <person name="Salamov A.A."/>
            <person name="Wisecaver J.H."/>
            <person name="Long T.M."/>
            <person name="Calvey C.H."/>
            <person name="Aerts A.L."/>
            <person name="Barry K.W."/>
            <person name="Choi C."/>
            <person name="Clum A."/>
            <person name="Coughlan A.Y."/>
            <person name="Deshpande S."/>
            <person name="Douglass A.P."/>
            <person name="Hanson S.J."/>
            <person name="Klenk H.-P."/>
            <person name="LaButti K.M."/>
            <person name="Lapidus A."/>
            <person name="Lindquist E.A."/>
            <person name="Lipzen A.M."/>
            <person name="Meier-Kolthoff J.P."/>
            <person name="Ohm R.A."/>
            <person name="Otillar R.P."/>
            <person name="Pangilinan J.L."/>
            <person name="Peng Y."/>
            <person name="Rokas A."/>
            <person name="Rosa C.A."/>
            <person name="Scheuner C."/>
            <person name="Sibirny A.A."/>
            <person name="Slot J.C."/>
            <person name="Stielow J.B."/>
            <person name="Sun H."/>
            <person name="Kurtzman C.P."/>
            <person name="Blackwell M."/>
            <person name="Grigoriev I.V."/>
            <person name="Jeffries T.W."/>
        </authorList>
    </citation>
    <scope>NUCLEOTIDE SEQUENCE [LARGE SCALE GENOMIC DNA]</scope>
    <source>
        <strain evidence="3">ATCC 18201 / CBS 1600 / BCRC 20928 / JCM 3617 / NBRC 0987 / NRRL Y-1542</strain>
    </source>
</reference>
<evidence type="ECO:0000313" key="3">
    <source>
        <dbReference type="Proteomes" id="UP000094389"/>
    </source>
</evidence>
<dbReference type="EMBL" id="KV453926">
    <property type="protein sequence ID" value="ODV75494.1"/>
    <property type="molecule type" value="Genomic_DNA"/>
</dbReference>
<protein>
    <submittedName>
        <fullName evidence="2">Uncharacterized protein</fullName>
    </submittedName>
</protein>
<keyword evidence="3" id="KW-1185">Reference proteome</keyword>
<accession>A0A1E4S7J3</accession>
<dbReference type="AlphaFoldDB" id="A0A1E4S7J3"/>